<feature type="region of interest" description="Disordered" evidence="1">
    <location>
        <begin position="56"/>
        <end position="82"/>
    </location>
</feature>
<sequence length="467" mass="51514">MRHEPLLQLYPQIKPLLLLAIHICQATMPMNPLPPRLQLDEIAAIEASRKLKSVKKRVLSDEKKKAKKAKKKTNKKSASDDEDAENDCFYLCCLESYASIKSNEKWVQCLNCKGWSHEDCTGGSSGKYFSKDARIEVQDQGLDGRGHHLQKAFKRINTSCSTAIDGRGHHLQKAFKRINTSCSTAIGRRRHQNEGDTICRRRSNASTPAAQLPSEDGATKMPFFLETPTTSQRETDTPPAPLVARLLNIYHQGVACWGCQGQHLIFRCQGQHLIPRCQGQHLISRYQDQHHISTADRGQTSGGPPDADPGDATPKPEPPRPFGSTLSEDPLVYLARLEAHSKGPACLPGPARSPQQGTHHSHPRGRGRPSTGPACLPGPARSPQQGTHHSHPRGRGRPSTPIPHRRSYHVVSTTRGQPGRGRPSTPIPHRRSYHVVSTTRGQHHEQGRVLPAVQGGIPQLQAQTEPS</sequence>
<evidence type="ECO:0000256" key="1">
    <source>
        <dbReference type="SAM" id="MobiDB-lite"/>
    </source>
</evidence>
<gene>
    <name evidence="2" type="ORF">QE152_g38039</name>
</gene>
<feature type="compositionally biased region" description="Basic residues" evidence="1">
    <location>
        <begin position="65"/>
        <end position="75"/>
    </location>
</feature>
<dbReference type="SUPFAM" id="SSF57903">
    <property type="entry name" value="FYVE/PHD zinc finger"/>
    <property type="match status" value="1"/>
</dbReference>
<comment type="caution">
    <text evidence="2">The sequence shown here is derived from an EMBL/GenBank/DDBJ whole genome shotgun (WGS) entry which is preliminary data.</text>
</comment>
<dbReference type="InterPro" id="IPR013083">
    <property type="entry name" value="Znf_RING/FYVE/PHD"/>
</dbReference>
<dbReference type="InterPro" id="IPR011011">
    <property type="entry name" value="Znf_FYVE_PHD"/>
</dbReference>
<accession>A0AAW1I925</accession>
<dbReference type="AlphaFoldDB" id="A0AAW1I925"/>
<evidence type="ECO:0000313" key="2">
    <source>
        <dbReference type="EMBL" id="KAK9685437.1"/>
    </source>
</evidence>
<evidence type="ECO:0000313" key="3">
    <source>
        <dbReference type="Proteomes" id="UP001458880"/>
    </source>
</evidence>
<dbReference type="EMBL" id="JASPKY010000777">
    <property type="protein sequence ID" value="KAK9685437.1"/>
    <property type="molecule type" value="Genomic_DNA"/>
</dbReference>
<feature type="region of interest" description="Disordered" evidence="1">
    <location>
        <begin position="342"/>
        <end position="467"/>
    </location>
</feature>
<keyword evidence="3" id="KW-1185">Reference proteome</keyword>
<dbReference type="Proteomes" id="UP001458880">
    <property type="component" value="Unassembled WGS sequence"/>
</dbReference>
<proteinExistence type="predicted"/>
<feature type="region of interest" description="Disordered" evidence="1">
    <location>
        <begin position="290"/>
        <end position="326"/>
    </location>
</feature>
<reference evidence="2 3" key="1">
    <citation type="journal article" date="2024" name="BMC Genomics">
        <title>De novo assembly and annotation of Popillia japonica's genome with initial clues to its potential as an invasive pest.</title>
        <authorList>
            <person name="Cucini C."/>
            <person name="Boschi S."/>
            <person name="Funari R."/>
            <person name="Cardaioli E."/>
            <person name="Iannotti N."/>
            <person name="Marturano G."/>
            <person name="Paoli F."/>
            <person name="Bruttini M."/>
            <person name="Carapelli A."/>
            <person name="Frati F."/>
            <person name="Nardi F."/>
        </authorList>
    </citation>
    <scope>NUCLEOTIDE SEQUENCE [LARGE SCALE GENOMIC DNA]</scope>
    <source>
        <strain evidence="2">DMR45628</strain>
    </source>
</reference>
<dbReference type="Gene3D" id="3.30.40.10">
    <property type="entry name" value="Zinc/RING finger domain, C3HC4 (zinc finger)"/>
    <property type="match status" value="1"/>
</dbReference>
<protein>
    <submittedName>
        <fullName evidence="2">Uncharacterized protein</fullName>
    </submittedName>
</protein>
<organism evidence="2 3">
    <name type="scientific">Popillia japonica</name>
    <name type="common">Japanese beetle</name>
    <dbReference type="NCBI Taxonomy" id="7064"/>
    <lineage>
        <taxon>Eukaryota</taxon>
        <taxon>Metazoa</taxon>
        <taxon>Ecdysozoa</taxon>
        <taxon>Arthropoda</taxon>
        <taxon>Hexapoda</taxon>
        <taxon>Insecta</taxon>
        <taxon>Pterygota</taxon>
        <taxon>Neoptera</taxon>
        <taxon>Endopterygota</taxon>
        <taxon>Coleoptera</taxon>
        <taxon>Polyphaga</taxon>
        <taxon>Scarabaeiformia</taxon>
        <taxon>Scarabaeidae</taxon>
        <taxon>Rutelinae</taxon>
        <taxon>Popillia</taxon>
    </lineage>
</organism>
<feature type="region of interest" description="Disordered" evidence="1">
    <location>
        <begin position="200"/>
        <end position="222"/>
    </location>
</feature>
<name>A0AAW1I925_POPJA</name>